<evidence type="ECO:0000313" key="10">
    <source>
        <dbReference type="Proteomes" id="UP001488838"/>
    </source>
</evidence>
<dbReference type="InterPro" id="IPR007110">
    <property type="entry name" value="Ig-like_dom"/>
</dbReference>
<dbReference type="InterPro" id="IPR036179">
    <property type="entry name" value="Ig-like_dom_sf"/>
</dbReference>
<keyword evidence="4" id="KW-0675">Receptor</keyword>
<keyword evidence="2" id="KW-0391">Immunity</keyword>
<keyword evidence="3" id="KW-1064">Adaptive immunity</keyword>
<gene>
    <name evidence="9" type="ORF">U0070_021433</name>
</gene>
<dbReference type="SMART" id="SM00406">
    <property type="entry name" value="IGv"/>
    <property type="match status" value="2"/>
</dbReference>
<evidence type="ECO:0000256" key="2">
    <source>
        <dbReference type="ARBA" id="ARBA00022859"/>
    </source>
</evidence>
<evidence type="ECO:0000256" key="3">
    <source>
        <dbReference type="ARBA" id="ARBA00023130"/>
    </source>
</evidence>
<protein>
    <recommendedName>
        <fullName evidence="8">Ig-like domain-containing protein</fullName>
    </recommendedName>
</protein>
<evidence type="ECO:0000256" key="4">
    <source>
        <dbReference type="ARBA" id="ARBA00023170"/>
    </source>
</evidence>
<dbReference type="PROSITE" id="PS50835">
    <property type="entry name" value="IG_LIKE"/>
    <property type="match status" value="2"/>
</dbReference>
<dbReference type="InterPro" id="IPR003599">
    <property type="entry name" value="Ig_sub"/>
</dbReference>
<dbReference type="InterPro" id="IPR013106">
    <property type="entry name" value="Ig_V-set"/>
</dbReference>
<evidence type="ECO:0000256" key="6">
    <source>
        <dbReference type="ARBA" id="ARBA00043266"/>
    </source>
</evidence>
<dbReference type="SUPFAM" id="SSF48726">
    <property type="entry name" value="Immunoglobulin"/>
    <property type="match status" value="2"/>
</dbReference>
<dbReference type="Gene3D" id="2.60.40.10">
    <property type="entry name" value="Immunoglobulins"/>
    <property type="match status" value="2"/>
</dbReference>
<keyword evidence="5" id="KW-0393">Immunoglobulin domain</keyword>
<evidence type="ECO:0000313" key="9">
    <source>
        <dbReference type="EMBL" id="KAK7795637.1"/>
    </source>
</evidence>
<keyword evidence="10" id="KW-1185">Reference proteome</keyword>
<comment type="caution">
    <text evidence="9">The sequence shown here is derived from an EMBL/GenBank/DDBJ whole genome shotgun (WGS) entry which is preliminary data.</text>
</comment>
<feature type="domain" description="Ig-like" evidence="8">
    <location>
        <begin position="5"/>
        <end position="104"/>
    </location>
</feature>
<dbReference type="PANTHER" id="PTHR19367:SF42">
    <property type="entry name" value="T CELL RECEPTOR ALPHA VARIABLE 18"/>
    <property type="match status" value="1"/>
</dbReference>
<evidence type="ECO:0000256" key="5">
    <source>
        <dbReference type="ARBA" id="ARBA00023319"/>
    </source>
</evidence>
<evidence type="ECO:0000259" key="8">
    <source>
        <dbReference type="PROSITE" id="PS50835"/>
    </source>
</evidence>
<dbReference type="GO" id="GO:0042101">
    <property type="term" value="C:T cell receptor complex"/>
    <property type="evidence" value="ECO:0007669"/>
    <property type="project" value="UniProtKB-KW"/>
</dbReference>
<organism evidence="9 10">
    <name type="scientific">Myodes glareolus</name>
    <name type="common">Bank vole</name>
    <name type="synonym">Clethrionomys glareolus</name>
    <dbReference type="NCBI Taxonomy" id="447135"/>
    <lineage>
        <taxon>Eukaryota</taxon>
        <taxon>Metazoa</taxon>
        <taxon>Chordata</taxon>
        <taxon>Craniata</taxon>
        <taxon>Vertebrata</taxon>
        <taxon>Euteleostomi</taxon>
        <taxon>Mammalia</taxon>
        <taxon>Eutheria</taxon>
        <taxon>Euarchontoglires</taxon>
        <taxon>Glires</taxon>
        <taxon>Rodentia</taxon>
        <taxon>Myomorpha</taxon>
        <taxon>Muroidea</taxon>
        <taxon>Cricetidae</taxon>
        <taxon>Arvicolinae</taxon>
        <taxon>Myodes</taxon>
    </lineage>
</organism>
<feature type="non-terminal residue" evidence="9">
    <location>
        <position position="237"/>
    </location>
</feature>
<sequence>VSRGEQLEQQPSLLSVQEGDSAVINCTYTDSANYYFYWYKQEPGAGLQLLMNVLSNVDRKEEQGLTVLLNKEDKRLSLNITAAHPGDSATYFCAAIKMNSYPITKKSSFFLEKSNGESITQTEGPVTLTVGASLILSCSYQTLYLDPLLLWYVQYLNKAPHLLLRSSTDNKRTEHQGFHATLHESSSSFHLQKSSVQLCDSALYYCALSDTGRETAEEAAHKPGGRRAEGSGPMKEG</sequence>
<reference evidence="9 10" key="1">
    <citation type="journal article" date="2023" name="bioRxiv">
        <title>Conserved and derived expression patterns and positive selection on dental genes reveal complex evolutionary context of ever-growing rodent molars.</title>
        <authorList>
            <person name="Calamari Z.T."/>
            <person name="Song A."/>
            <person name="Cohen E."/>
            <person name="Akter M."/>
            <person name="Roy R.D."/>
            <person name="Hallikas O."/>
            <person name="Christensen M.M."/>
            <person name="Li P."/>
            <person name="Marangoni P."/>
            <person name="Jernvall J."/>
            <person name="Klein O.D."/>
        </authorList>
    </citation>
    <scope>NUCLEOTIDE SEQUENCE [LARGE SCALE GENOMIC DNA]</scope>
    <source>
        <strain evidence="9">V071</strain>
    </source>
</reference>
<accession>A0AAW0GYH3</accession>
<feature type="domain" description="Ig-like" evidence="8">
    <location>
        <begin position="117"/>
        <end position="220"/>
    </location>
</feature>
<dbReference type="PANTHER" id="PTHR19367">
    <property type="entry name" value="T-CELL RECEPTOR ALPHA CHAIN V REGION"/>
    <property type="match status" value="1"/>
</dbReference>
<dbReference type="GO" id="GO:0002250">
    <property type="term" value="P:adaptive immune response"/>
    <property type="evidence" value="ECO:0007669"/>
    <property type="project" value="UniProtKB-KW"/>
</dbReference>
<name>A0AAW0GYH3_MYOGA</name>
<dbReference type="InterPro" id="IPR013783">
    <property type="entry name" value="Ig-like_fold"/>
</dbReference>
<dbReference type="InterPro" id="IPR051287">
    <property type="entry name" value="TCR_variable_region"/>
</dbReference>
<dbReference type="SMART" id="SM00409">
    <property type="entry name" value="IG"/>
    <property type="match status" value="2"/>
</dbReference>
<evidence type="ECO:0000256" key="1">
    <source>
        <dbReference type="ARBA" id="ARBA00022729"/>
    </source>
</evidence>
<dbReference type="EMBL" id="JBBHLL010001974">
    <property type="protein sequence ID" value="KAK7795637.1"/>
    <property type="molecule type" value="Genomic_DNA"/>
</dbReference>
<keyword evidence="1" id="KW-0732">Signal</keyword>
<dbReference type="Proteomes" id="UP001488838">
    <property type="component" value="Unassembled WGS sequence"/>
</dbReference>
<dbReference type="AlphaFoldDB" id="A0AAW0GYH3"/>
<keyword evidence="6" id="KW-1279">T cell receptor</keyword>
<proteinExistence type="predicted"/>
<feature type="region of interest" description="Disordered" evidence="7">
    <location>
        <begin position="215"/>
        <end position="237"/>
    </location>
</feature>
<dbReference type="Pfam" id="PF07686">
    <property type="entry name" value="V-set"/>
    <property type="match status" value="2"/>
</dbReference>
<evidence type="ECO:0000256" key="7">
    <source>
        <dbReference type="SAM" id="MobiDB-lite"/>
    </source>
</evidence>
<feature type="non-terminal residue" evidence="9">
    <location>
        <position position="1"/>
    </location>
</feature>